<sequence length="537" mass="60625">MKRELNKGLIRCRAKHLLDRLPLLPTFLDDHGLTQKVLAKARELLNQDEGSDRLFCTAKPECQITIHDWRIRVLEPLVMFLLQEHHEKTGVSMKLEFGPNPRYPLTLRQQAPPEPAGVTFALADISKGTHLSSVRIQFDLDSNFLSFGPQPNLFVRADQCQYHLEAEGPIPLDPNGKSHGAQAMLNKLALKMEHFFEHHPKTFDREQQTVPVRFGMIMSTRMVLFAEMGNYNRHNPQQVGLLYSPLFQTTMSLGEINRKAPRSFHCSSVTLMFLATILEHLIKVDPPSPTTVERLFGARGHAPPEGQAAALPVPTEDATESGQDVATMTPAKRRRKNDDGESPPSPPPPVDAWVTPYFRVQMRFDSAMFPDGGEDPFALPHLDAAQLVGEGGSSNAFGARFFLCGAYPASSPGSYQRSIPLDKVVVIKSFNDRYFEFGIRESLFYEEVFPLLPTEARAYLPPYYRTFRCTDVREIALILGYGGRPIQKIEHTEELKPRISNAFENFDKYGIDHGDRELRNVLLRDDGSLCSIDWNLL</sequence>
<accession>A0A238F3W0</accession>
<evidence type="ECO:0000313" key="3">
    <source>
        <dbReference type="Proteomes" id="UP000198372"/>
    </source>
</evidence>
<evidence type="ECO:0000313" key="2">
    <source>
        <dbReference type="EMBL" id="SCV67715.1"/>
    </source>
</evidence>
<name>A0A238F3W0_9BASI</name>
<gene>
    <name evidence="2" type="ORF">BQ2448_5326</name>
</gene>
<dbReference type="STRING" id="269621.A0A238F3W0"/>
<feature type="region of interest" description="Disordered" evidence="1">
    <location>
        <begin position="292"/>
        <end position="352"/>
    </location>
</feature>
<keyword evidence="3" id="KW-1185">Reference proteome</keyword>
<reference evidence="3" key="1">
    <citation type="submission" date="2016-09" db="EMBL/GenBank/DDBJ databases">
        <authorList>
            <person name="Jeantristanb JTB J.-T."/>
            <person name="Ricardo R."/>
        </authorList>
    </citation>
    <scope>NUCLEOTIDE SEQUENCE [LARGE SCALE GENOMIC DNA]</scope>
</reference>
<dbReference type="Proteomes" id="UP000198372">
    <property type="component" value="Unassembled WGS sequence"/>
</dbReference>
<dbReference type="AlphaFoldDB" id="A0A238F3W0"/>
<dbReference type="OrthoDB" id="2523927at2759"/>
<evidence type="ECO:0000256" key="1">
    <source>
        <dbReference type="SAM" id="MobiDB-lite"/>
    </source>
</evidence>
<organism evidence="2 3">
    <name type="scientific">Microbotryum intermedium</name>
    <dbReference type="NCBI Taxonomy" id="269621"/>
    <lineage>
        <taxon>Eukaryota</taxon>
        <taxon>Fungi</taxon>
        <taxon>Dikarya</taxon>
        <taxon>Basidiomycota</taxon>
        <taxon>Pucciniomycotina</taxon>
        <taxon>Microbotryomycetes</taxon>
        <taxon>Microbotryales</taxon>
        <taxon>Microbotryaceae</taxon>
        <taxon>Microbotryum</taxon>
    </lineage>
</organism>
<proteinExistence type="predicted"/>
<dbReference type="EMBL" id="FMSP01000002">
    <property type="protein sequence ID" value="SCV67715.1"/>
    <property type="molecule type" value="Genomic_DNA"/>
</dbReference>
<protein>
    <submittedName>
        <fullName evidence="2">BQ2448_5326 protein</fullName>
    </submittedName>
</protein>